<dbReference type="PANTHER" id="PTHR46124:SF2">
    <property type="entry name" value="D-AMINOACYL-TRNA DEACYLASE"/>
    <property type="match status" value="1"/>
</dbReference>
<evidence type="ECO:0000256" key="2">
    <source>
        <dbReference type="ARBA" id="ARBA00022723"/>
    </source>
</evidence>
<dbReference type="PROSITE" id="PS01137">
    <property type="entry name" value="TATD_1"/>
    <property type="match status" value="1"/>
</dbReference>
<dbReference type="Gene3D" id="3.20.20.140">
    <property type="entry name" value="Metal-dependent hydrolases"/>
    <property type="match status" value="1"/>
</dbReference>
<dbReference type="PANTHER" id="PTHR46124">
    <property type="entry name" value="D-AMINOACYL-TRNA DEACYLASE"/>
    <property type="match status" value="1"/>
</dbReference>
<dbReference type="PIRSF" id="PIRSF005902">
    <property type="entry name" value="DNase_TatD"/>
    <property type="match status" value="1"/>
</dbReference>
<keyword evidence="6" id="KW-1185">Reference proteome</keyword>
<accession>A0A4P7NY13</accession>
<dbReference type="InterPro" id="IPR032466">
    <property type="entry name" value="Metal_Hydrolase"/>
</dbReference>
<feature type="binding site" evidence="4">
    <location>
        <position position="233"/>
    </location>
    <ligand>
        <name>a divalent metal cation</name>
        <dbReference type="ChEBI" id="CHEBI:60240"/>
        <label>1</label>
    </ligand>
</feature>
<dbReference type="EC" id="3.1.-.-" evidence="5"/>
<dbReference type="GO" id="GO:0046872">
    <property type="term" value="F:metal ion binding"/>
    <property type="evidence" value="ECO:0007669"/>
    <property type="project" value="UniProtKB-KW"/>
</dbReference>
<keyword evidence="2 4" id="KW-0479">Metal-binding</keyword>
<dbReference type="CDD" id="cd01310">
    <property type="entry name" value="TatD_DNAse"/>
    <property type="match status" value="1"/>
</dbReference>
<dbReference type="InterPro" id="IPR015991">
    <property type="entry name" value="TatD/YcfH-like"/>
</dbReference>
<evidence type="ECO:0000256" key="3">
    <source>
        <dbReference type="ARBA" id="ARBA00022801"/>
    </source>
</evidence>
<keyword evidence="3 5" id="KW-0378">Hydrolase</keyword>
<dbReference type="Pfam" id="PF01026">
    <property type="entry name" value="TatD_DNase"/>
    <property type="match status" value="1"/>
</dbReference>
<evidence type="ECO:0000313" key="6">
    <source>
        <dbReference type="Proteomes" id="UP000296201"/>
    </source>
</evidence>
<dbReference type="FunFam" id="3.20.20.140:FF:000005">
    <property type="entry name" value="TatD family hydrolase"/>
    <property type="match status" value="1"/>
</dbReference>
<dbReference type="NCBIfam" id="TIGR00010">
    <property type="entry name" value="YchF/TatD family DNA exonuclease"/>
    <property type="match status" value="1"/>
</dbReference>
<dbReference type="Proteomes" id="UP000296201">
    <property type="component" value="Chromosome"/>
</dbReference>
<sequence>MNQVMFFNNVGFEAPKFNQKLRKTKPFMIIDSHCHLNILPEDIGTTEEVIQQAHDLGVDKMMCIAIGPDQWHEVLALADTHEEVYAAIGVHPCETKDVVVTDEAVLEAAKHPKVLAIGEVGLDYYHFDAEKEDMTWQADRFRQMIRLAIQLNKPLIIHTRYSTPDCLQILQEEGADQVGGIMHCFVEDIETAEAAMALGFYISFSGIVTFKNAKELKEVAKMVPLDRILVETDAPYLAPVPYRGKTNQPGYTRYVVEEIAHLRELSVEEVANATTENFKRLFKL</sequence>
<dbReference type="EMBL" id="CP032096">
    <property type="protein sequence ID" value="QBZ82680.1"/>
    <property type="molecule type" value="Genomic_DNA"/>
</dbReference>
<dbReference type="GO" id="GO:0005829">
    <property type="term" value="C:cytosol"/>
    <property type="evidence" value="ECO:0007669"/>
    <property type="project" value="TreeGrafter"/>
</dbReference>
<evidence type="ECO:0000256" key="4">
    <source>
        <dbReference type="PIRSR" id="PIRSR005902-1"/>
    </source>
</evidence>
<dbReference type="PROSITE" id="PS01091">
    <property type="entry name" value="TATD_3"/>
    <property type="match status" value="1"/>
</dbReference>
<feature type="binding site" evidence="4">
    <location>
        <position position="158"/>
    </location>
    <ligand>
        <name>a divalent metal cation</name>
        <dbReference type="ChEBI" id="CHEBI:60240"/>
        <label>2</label>
    </ligand>
</feature>
<proteinExistence type="inferred from homology"/>
<dbReference type="SUPFAM" id="SSF51556">
    <property type="entry name" value="Metallo-dependent hydrolases"/>
    <property type="match status" value="1"/>
</dbReference>
<dbReference type="GO" id="GO:0004536">
    <property type="term" value="F:DNA nuclease activity"/>
    <property type="evidence" value="ECO:0007669"/>
    <property type="project" value="InterPro"/>
</dbReference>
<evidence type="ECO:0000313" key="5">
    <source>
        <dbReference type="EMBL" id="QBZ82680.1"/>
    </source>
</evidence>
<dbReference type="InterPro" id="IPR018228">
    <property type="entry name" value="DNase_TatD-rel_CS"/>
</dbReference>
<evidence type="ECO:0000256" key="1">
    <source>
        <dbReference type="ARBA" id="ARBA00009275"/>
    </source>
</evidence>
<gene>
    <name evidence="5" type="primary">ycfH</name>
    <name evidence="5" type="ORF">GHNINEIG_00712</name>
</gene>
<comment type="similarity">
    <text evidence="1">Belongs to the metallo-dependent hydrolases superfamily. TatD-type hydrolase family.</text>
</comment>
<dbReference type="GO" id="GO:0016788">
    <property type="term" value="F:hydrolase activity, acting on ester bonds"/>
    <property type="evidence" value="ECO:0007669"/>
    <property type="project" value="InterPro"/>
</dbReference>
<organism evidence="5 6">
    <name type="scientific">Hydrogenovibrio crunogenus</name>
    <dbReference type="NCBI Taxonomy" id="39765"/>
    <lineage>
        <taxon>Bacteria</taxon>
        <taxon>Pseudomonadati</taxon>
        <taxon>Pseudomonadota</taxon>
        <taxon>Gammaproteobacteria</taxon>
        <taxon>Thiotrichales</taxon>
        <taxon>Piscirickettsiaceae</taxon>
        <taxon>Hydrogenovibrio</taxon>
    </lineage>
</organism>
<feature type="binding site" evidence="4">
    <location>
        <position position="119"/>
    </location>
    <ligand>
        <name>a divalent metal cation</name>
        <dbReference type="ChEBI" id="CHEBI:60240"/>
        <label>1</label>
    </ligand>
</feature>
<feature type="binding site" evidence="4">
    <location>
        <position position="183"/>
    </location>
    <ligand>
        <name>a divalent metal cation</name>
        <dbReference type="ChEBI" id="CHEBI:60240"/>
        <label>2</label>
    </ligand>
</feature>
<reference evidence="5 6" key="1">
    <citation type="submission" date="2018-08" db="EMBL/GenBank/DDBJ databases">
        <title>Horizontal acquisition of hydrogen conversion ability and other habitat adaptations in Hydrogenovibrio crunogenus strains.</title>
        <authorList>
            <person name="Gonnella G."/>
            <person name="Adam N."/>
            <person name="Perner M."/>
        </authorList>
    </citation>
    <scope>NUCLEOTIDE SEQUENCE [LARGE SCALE GENOMIC DNA]</scope>
    <source>
        <strain evidence="5 6">SP-41</strain>
    </source>
</reference>
<feature type="binding site" evidence="4">
    <location>
        <position position="33"/>
    </location>
    <ligand>
        <name>a divalent metal cation</name>
        <dbReference type="ChEBI" id="CHEBI:60240"/>
        <label>1</label>
    </ligand>
</feature>
<feature type="binding site" evidence="4">
    <location>
        <position position="35"/>
    </location>
    <ligand>
        <name>a divalent metal cation</name>
        <dbReference type="ChEBI" id="CHEBI:60240"/>
        <label>1</label>
    </ligand>
</feature>
<dbReference type="InterPro" id="IPR001130">
    <property type="entry name" value="TatD-like"/>
</dbReference>
<dbReference type="AlphaFoldDB" id="A0A4P7NY13"/>
<protein>
    <submittedName>
        <fullName evidence="5">Putative metal-dependent hydrolase YcfH</fullName>
        <ecNumber evidence="5">3.1.-.-</ecNumber>
    </submittedName>
</protein>
<name>A0A4P7NY13_9GAMM</name>